<gene>
    <name evidence="2" type="ORF">AAFF_G00262090</name>
</gene>
<dbReference type="Proteomes" id="UP001221898">
    <property type="component" value="Unassembled WGS sequence"/>
</dbReference>
<comment type="caution">
    <text evidence="2">The sequence shown here is derived from an EMBL/GenBank/DDBJ whole genome shotgun (WGS) entry which is preliminary data.</text>
</comment>
<feature type="region of interest" description="Disordered" evidence="1">
    <location>
        <begin position="1"/>
        <end position="22"/>
    </location>
</feature>
<dbReference type="GO" id="GO:0031464">
    <property type="term" value="C:Cul4A-RING E3 ubiquitin ligase complex"/>
    <property type="evidence" value="ECO:0007669"/>
    <property type="project" value="InterPro"/>
</dbReference>
<feature type="compositionally biased region" description="Polar residues" evidence="1">
    <location>
        <begin position="1"/>
        <end position="12"/>
    </location>
</feature>
<dbReference type="GO" id="GO:0019902">
    <property type="term" value="F:phosphatase binding"/>
    <property type="evidence" value="ECO:0007669"/>
    <property type="project" value="TreeGrafter"/>
</dbReference>
<dbReference type="EMBL" id="JAINUG010000036">
    <property type="protein sequence ID" value="KAJ8407981.1"/>
    <property type="molecule type" value="Genomic_DNA"/>
</dbReference>
<evidence type="ECO:0000313" key="3">
    <source>
        <dbReference type="Proteomes" id="UP001221898"/>
    </source>
</evidence>
<reference evidence="2" key="1">
    <citation type="journal article" date="2023" name="Science">
        <title>Genome structures resolve the early diversification of teleost fishes.</title>
        <authorList>
            <person name="Parey E."/>
            <person name="Louis A."/>
            <person name="Montfort J."/>
            <person name="Bouchez O."/>
            <person name="Roques C."/>
            <person name="Iampietro C."/>
            <person name="Lluch J."/>
            <person name="Castinel A."/>
            <person name="Donnadieu C."/>
            <person name="Desvignes T."/>
            <person name="Floi Bucao C."/>
            <person name="Jouanno E."/>
            <person name="Wen M."/>
            <person name="Mejri S."/>
            <person name="Dirks R."/>
            <person name="Jansen H."/>
            <person name="Henkel C."/>
            <person name="Chen W.J."/>
            <person name="Zahm M."/>
            <person name="Cabau C."/>
            <person name="Klopp C."/>
            <person name="Thompson A.W."/>
            <person name="Robinson-Rechavi M."/>
            <person name="Braasch I."/>
            <person name="Lecointre G."/>
            <person name="Bobe J."/>
            <person name="Postlethwait J.H."/>
            <person name="Berthelot C."/>
            <person name="Roest Crollius H."/>
            <person name="Guiguen Y."/>
        </authorList>
    </citation>
    <scope>NUCLEOTIDE SEQUENCE</scope>
    <source>
        <strain evidence="2">NC1722</strain>
    </source>
</reference>
<dbReference type="AlphaFoldDB" id="A0AAD7WSN5"/>
<protein>
    <recommendedName>
        <fullName evidence="4">Short transient receptor potential channel 4-associated protein</fullName>
    </recommendedName>
</protein>
<sequence length="791" mass="90179">MATSVGTESPRTGLTRRSRSRNILPRIRQGQITGRGLSRGTQLPEALLQERDKQARWHGIPVLLQKLYESSHPNSDLSQTHGVVKEMSSLLSMEAMSFVTEDNRKTAQESTFPNTHTFDLFGGVDLLVEILMRPTLTTQKNNSKMSDDLVKDSLSVLYNCCICTEGVTKSLASRNDFVLFLFTLMTNKKTFLQTATLIEDILGVKKEMIQLEDIPNLPTLVQSFDQQQLANFCRILSVTISEPDVGNDDKHTLLAKNAQQKKNASPSRAEVNQVTLLNIPGFIERLCKLATRKVSEATGTSNFLQELEDWYTWLDNALVLDALMQMATEEAEHSSTESSDESSLATSPLRHQLPQSMKIVHEIMYKVEVLYVLCVLLMGRQRNQVHKMLAEFRLIPGLNNLFDKLIWRKQTANHVLHGQNQNCDCSPEISFKIQFLRLLQSFSDHHENKYLLLNSQELNELSAISLKANIPEVEALVNTDRSLVCDGKKGLLTRLLAVMKREPADSSFRFWQARAVESFLRGATSYADQVFLLKRGLLEHILFCIIDSGCKSRDVLQSYFDLLGELMKFNIDAFRRFNKYVNTEEKFQIFLNQINSSLVDSNMLVRCIVLSLDRFENQTEDVKGAVGLLAFSLSPAQLTMVEVLSECCLLSYMSRVENRLSFLFRLVNIINVQTLTQENVSCLNTSLVVLMLARRKGKLPFYLNALREKEYAEKYPGCLLNNFHNLLRFWQRHYLNKDKDSTCLENSSCISFSYWKETVSVLLSTDRTSLCAIASYIDEPFMDLDRDFLEV</sequence>
<organism evidence="2 3">
    <name type="scientific">Aldrovandia affinis</name>
    <dbReference type="NCBI Taxonomy" id="143900"/>
    <lineage>
        <taxon>Eukaryota</taxon>
        <taxon>Metazoa</taxon>
        <taxon>Chordata</taxon>
        <taxon>Craniata</taxon>
        <taxon>Vertebrata</taxon>
        <taxon>Euteleostomi</taxon>
        <taxon>Actinopterygii</taxon>
        <taxon>Neopterygii</taxon>
        <taxon>Teleostei</taxon>
        <taxon>Notacanthiformes</taxon>
        <taxon>Halosauridae</taxon>
        <taxon>Aldrovandia</taxon>
    </lineage>
</organism>
<keyword evidence="3" id="KW-1185">Reference proteome</keyword>
<dbReference type="Pfam" id="PF12463">
    <property type="entry name" value="DUF3689"/>
    <property type="match status" value="1"/>
</dbReference>
<proteinExistence type="predicted"/>
<dbReference type="PANTHER" id="PTHR31743:SF1">
    <property type="entry name" value="SHORT TRANSIENT RECEPTOR POTENTIAL CHANNEL 4-ASSOCIATED PROTEIN"/>
    <property type="match status" value="1"/>
</dbReference>
<evidence type="ECO:0008006" key="4">
    <source>
        <dbReference type="Google" id="ProtNLM"/>
    </source>
</evidence>
<accession>A0AAD7WSN5</accession>
<dbReference type="GO" id="GO:0006511">
    <property type="term" value="P:ubiquitin-dependent protein catabolic process"/>
    <property type="evidence" value="ECO:0007669"/>
    <property type="project" value="InterPro"/>
</dbReference>
<dbReference type="InterPro" id="IPR022162">
    <property type="entry name" value="TRPC4AP"/>
</dbReference>
<evidence type="ECO:0000313" key="2">
    <source>
        <dbReference type="EMBL" id="KAJ8407981.1"/>
    </source>
</evidence>
<name>A0AAD7WSN5_9TELE</name>
<dbReference type="PANTHER" id="PTHR31743">
    <property type="entry name" value="TRANSIENT RECEPTOR POTENTIAL CHANNEL 4-ASSOCIATED PROTEIN TCPC4AP"/>
    <property type="match status" value="1"/>
</dbReference>
<evidence type="ECO:0000256" key="1">
    <source>
        <dbReference type="SAM" id="MobiDB-lite"/>
    </source>
</evidence>